<dbReference type="EMBL" id="JAPWIS010000003">
    <property type="protein sequence ID" value="MCZ4583458.1"/>
    <property type="molecule type" value="Genomic_DNA"/>
</dbReference>
<dbReference type="AlphaFoldDB" id="A0AAX3YH49"/>
<evidence type="ECO:0000256" key="3">
    <source>
        <dbReference type="ARBA" id="ARBA00023125"/>
    </source>
</evidence>
<dbReference type="Gene3D" id="3.40.190.290">
    <property type="match status" value="1"/>
</dbReference>
<evidence type="ECO:0000313" key="6">
    <source>
        <dbReference type="EMBL" id="MCZ4583458.1"/>
    </source>
</evidence>
<dbReference type="GO" id="GO:0003700">
    <property type="term" value="F:DNA-binding transcription factor activity"/>
    <property type="evidence" value="ECO:0007669"/>
    <property type="project" value="InterPro"/>
</dbReference>
<gene>
    <name evidence="6" type="ORF">O4328_07115</name>
    <name evidence="7" type="ORF">Q5707_35945</name>
</gene>
<dbReference type="PROSITE" id="PS50931">
    <property type="entry name" value="HTH_LYSR"/>
    <property type="match status" value="1"/>
</dbReference>
<dbReference type="Pfam" id="PF03466">
    <property type="entry name" value="LysR_substrate"/>
    <property type="match status" value="1"/>
</dbReference>
<evidence type="ECO:0000313" key="9">
    <source>
        <dbReference type="Proteomes" id="UP001231166"/>
    </source>
</evidence>
<accession>A0AAX3YH49</accession>
<name>A0AAX3YH49_RHOOP</name>
<proteinExistence type="inferred from homology"/>
<dbReference type="InterPro" id="IPR005119">
    <property type="entry name" value="LysR_subst-bd"/>
</dbReference>
<dbReference type="InterPro" id="IPR000847">
    <property type="entry name" value="LysR_HTH_N"/>
</dbReference>
<dbReference type="GO" id="GO:0003677">
    <property type="term" value="F:DNA binding"/>
    <property type="evidence" value="ECO:0007669"/>
    <property type="project" value="UniProtKB-KW"/>
</dbReference>
<keyword evidence="2" id="KW-0805">Transcription regulation</keyword>
<dbReference type="RefSeq" id="WP_269591025.1">
    <property type="nucleotide sequence ID" value="NZ_CP130953.1"/>
</dbReference>
<dbReference type="Pfam" id="PF00126">
    <property type="entry name" value="HTH_1"/>
    <property type="match status" value="1"/>
</dbReference>
<organism evidence="7 9">
    <name type="scientific">Rhodococcus opacus</name>
    <name type="common">Nocardia opaca</name>
    <dbReference type="NCBI Taxonomy" id="37919"/>
    <lineage>
        <taxon>Bacteria</taxon>
        <taxon>Bacillati</taxon>
        <taxon>Actinomycetota</taxon>
        <taxon>Actinomycetes</taxon>
        <taxon>Mycobacteriales</taxon>
        <taxon>Nocardiaceae</taxon>
        <taxon>Rhodococcus</taxon>
    </lineage>
</organism>
<evidence type="ECO:0000256" key="2">
    <source>
        <dbReference type="ARBA" id="ARBA00023015"/>
    </source>
</evidence>
<protein>
    <submittedName>
        <fullName evidence="7">LysR family transcriptional regulator</fullName>
    </submittedName>
</protein>
<evidence type="ECO:0000256" key="1">
    <source>
        <dbReference type="ARBA" id="ARBA00009437"/>
    </source>
</evidence>
<dbReference type="Proteomes" id="UP001066327">
    <property type="component" value="Unassembled WGS sequence"/>
</dbReference>
<dbReference type="PANTHER" id="PTHR30419">
    <property type="entry name" value="HTH-TYPE TRANSCRIPTIONAL REGULATOR YBHD"/>
    <property type="match status" value="1"/>
</dbReference>
<dbReference type="Proteomes" id="UP001231166">
    <property type="component" value="Chromosome"/>
</dbReference>
<dbReference type="SUPFAM" id="SSF46785">
    <property type="entry name" value="Winged helix' DNA-binding domain"/>
    <property type="match status" value="1"/>
</dbReference>
<evidence type="ECO:0000256" key="4">
    <source>
        <dbReference type="ARBA" id="ARBA00023163"/>
    </source>
</evidence>
<comment type="similarity">
    <text evidence="1">Belongs to the LysR transcriptional regulatory family.</text>
</comment>
<keyword evidence="4" id="KW-0804">Transcription</keyword>
<dbReference type="GO" id="GO:0005829">
    <property type="term" value="C:cytosol"/>
    <property type="evidence" value="ECO:0007669"/>
    <property type="project" value="TreeGrafter"/>
</dbReference>
<keyword evidence="3" id="KW-0238">DNA-binding</keyword>
<dbReference type="InterPro" id="IPR050950">
    <property type="entry name" value="HTH-type_LysR_regulators"/>
</dbReference>
<dbReference type="InterPro" id="IPR036388">
    <property type="entry name" value="WH-like_DNA-bd_sf"/>
</dbReference>
<dbReference type="CDD" id="cd05466">
    <property type="entry name" value="PBP2_LTTR_substrate"/>
    <property type="match status" value="1"/>
</dbReference>
<dbReference type="EMBL" id="CP130953">
    <property type="protein sequence ID" value="WLF47184.1"/>
    <property type="molecule type" value="Genomic_DNA"/>
</dbReference>
<evidence type="ECO:0000313" key="7">
    <source>
        <dbReference type="EMBL" id="WLF47184.1"/>
    </source>
</evidence>
<dbReference type="Gene3D" id="1.10.10.10">
    <property type="entry name" value="Winged helix-like DNA-binding domain superfamily/Winged helix DNA-binding domain"/>
    <property type="match status" value="1"/>
</dbReference>
<sequence>MRSEQMRYLEAAIRLGSLRKAAQEVGIGQPTLSQQIRRLEEDLNVVLLIRRANGVLPSAEARILLPHIRQVLQADRALREEAGLINGLRSGSVRLGAVTTASQILLPRVVPLYRNSFPNVRFSVWESGSQGVRDSVTNGELDLGLVVRANDPASDASLTATDLISDEVMLCVSRRHPLAGKSTVGIQDLAGQSWVVSAHGFALRELVDTAFAPPAQDIVYETTNPHTSLLMVAARVGIAMLPRHTLRDHCADEVVTPATDWDPPQLTVCMIRRADTQPAPAVRKLIQALREVSADWSRDHLITR</sequence>
<evidence type="ECO:0000259" key="5">
    <source>
        <dbReference type="PROSITE" id="PS50931"/>
    </source>
</evidence>
<reference evidence="6" key="1">
    <citation type="submission" date="2022-12" db="EMBL/GenBank/DDBJ databases">
        <authorList>
            <person name="Krivoruchko A.V."/>
            <person name="Elkin A."/>
        </authorList>
    </citation>
    <scope>NUCLEOTIDE SEQUENCE</scope>
    <source>
        <strain evidence="6">IEGM 249</strain>
    </source>
</reference>
<feature type="domain" description="HTH lysR-type" evidence="5">
    <location>
        <begin position="1"/>
        <end position="58"/>
    </location>
</feature>
<dbReference type="PRINTS" id="PR00039">
    <property type="entry name" value="HTHLYSR"/>
</dbReference>
<dbReference type="SUPFAM" id="SSF53850">
    <property type="entry name" value="Periplasmic binding protein-like II"/>
    <property type="match status" value="1"/>
</dbReference>
<keyword evidence="8" id="KW-1185">Reference proteome</keyword>
<dbReference type="InterPro" id="IPR036390">
    <property type="entry name" value="WH_DNA-bd_sf"/>
</dbReference>
<reference evidence="7" key="2">
    <citation type="submission" date="2023-07" db="EMBL/GenBank/DDBJ databases">
        <title>Genomic analysis of Rhodococcus opacus VOC-14 with glycol ethers degradation activity.</title>
        <authorList>
            <person name="Narkevich D.A."/>
            <person name="Hlushen A.M."/>
            <person name="Akhremchuk A.E."/>
            <person name="Sikolenko M.A."/>
            <person name="Valentovich L.N."/>
        </authorList>
    </citation>
    <scope>NUCLEOTIDE SEQUENCE</scope>
    <source>
        <strain evidence="7">VOC-14</strain>
    </source>
</reference>
<evidence type="ECO:0000313" key="8">
    <source>
        <dbReference type="Proteomes" id="UP001066327"/>
    </source>
</evidence>